<dbReference type="CDD" id="cd20543">
    <property type="entry name" value="CYCLIN_AtCycD-like_rpt1"/>
    <property type="match status" value="1"/>
</dbReference>
<dbReference type="FunFam" id="1.10.472.10:FF:000060">
    <property type="entry name" value="D6-type cyclin"/>
    <property type="match status" value="1"/>
</dbReference>
<comment type="similarity">
    <text evidence="1">Belongs to the cyclin family. Cyclin D subfamily.</text>
</comment>
<dbReference type="InterPro" id="IPR036915">
    <property type="entry name" value="Cyclin-like_sf"/>
</dbReference>
<feature type="domain" description="Cyclin C-terminal" evidence="7">
    <location>
        <begin position="195"/>
        <end position="306"/>
    </location>
</feature>
<reference evidence="8 9" key="1">
    <citation type="submission" date="2024-01" db="EMBL/GenBank/DDBJ databases">
        <title>The complete chloroplast genome sequence of Lithospermum erythrorhizon: insights into the phylogenetic relationship among Boraginaceae species and the maternal lineages of purple gromwells.</title>
        <authorList>
            <person name="Okada T."/>
            <person name="Watanabe K."/>
        </authorList>
    </citation>
    <scope>NUCLEOTIDE SEQUENCE [LARGE SCALE GENOMIC DNA]</scope>
</reference>
<dbReference type="Proteomes" id="UP001454036">
    <property type="component" value="Unassembled WGS sequence"/>
</dbReference>
<evidence type="ECO:0000259" key="6">
    <source>
        <dbReference type="SMART" id="SM00385"/>
    </source>
</evidence>
<accession>A0AAV3QX79</accession>
<dbReference type="SMART" id="SM01332">
    <property type="entry name" value="Cyclin_C"/>
    <property type="match status" value="1"/>
</dbReference>
<dbReference type="InterPro" id="IPR013763">
    <property type="entry name" value="Cyclin-like_dom"/>
</dbReference>
<evidence type="ECO:0000313" key="8">
    <source>
        <dbReference type="EMBL" id="GAA0167223.1"/>
    </source>
</evidence>
<dbReference type="Pfam" id="PF00134">
    <property type="entry name" value="Cyclin_N"/>
    <property type="match status" value="1"/>
</dbReference>
<evidence type="ECO:0000256" key="4">
    <source>
        <dbReference type="ARBA" id="ARBA00023306"/>
    </source>
</evidence>
<keyword evidence="9" id="KW-1185">Reference proteome</keyword>
<proteinExistence type="inferred from homology"/>
<evidence type="ECO:0000313" key="9">
    <source>
        <dbReference type="Proteomes" id="UP001454036"/>
    </source>
</evidence>
<dbReference type="InterPro" id="IPR004367">
    <property type="entry name" value="Cyclin_C-dom"/>
</dbReference>
<keyword evidence="8" id="KW-0808">Transferase</keyword>
<gene>
    <name evidence="8" type="ORF">LIER_22203</name>
</gene>
<evidence type="ECO:0000256" key="3">
    <source>
        <dbReference type="ARBA" id="ARBA00023127"/>
    </source>
</evidence>
<evidence type="ECO:0000256" key="1">
    <source>
        <dbReference type="ARBA" id="ARBA00009065"/>
    </source>
</evidence>
<dbReference type="PANTHER" id="PTHR10177">
    <property type="entry name" value="CYCLINS"/>
    <property type="match status" value="1"/>
</dbReference>
<comment type="caution">
    <text evidence="8">The sequence shown here is derived from an EMBL/GenBank/DDBJ whole genome shotgun (WGS) entry which is preliminary data.</text>
</comment>
<keyword evidence="8" id="KW-0418">Kinase</keyword>
<protein>
    <submittedName>
        <fullName evidence="8">Kinase activator</fullName>
    </submittedName>
</protein>
<evidence type="ECO:0000259" key="7">
    <source>
        <dbReference type="SMART" id="SM01332"/>
    </source>
</evidence>
<dbReference type="AlphaFoldDB" id="A0AAV3QX79"/>
<keyword evidence="2" id="KW-0132">Cell division</keyword>
<keyword evidence="4" id="KW-0131">Cell cycle</keyword>
<evidence type="ECO:0000256" key="2">
    <source>
        <dbReference type="ARBA" id="ARBA00022618"/>
    </source>
</evidence>
<dbReference type="GO" id="GO:0051301">
    <property type="term" value="P:cell division"/>
    <property type="evidence" value="ECO:0007669"/>
    <property type="project" value="UniProtKB-KW"/>
</dbReference>
<dbReference type="SMART" id="SM00385">
    <property type="entry name" value="CYCLIN"/>
    <property type="match status" value="1"/>
</dbReference>
<dbReference type="CDD" id="cd20544">
    <property type="entry name" value="CYCLIN_AtCycD-like_rpt2"/>
    <property type="match status" value="1"/>
</dbReference>
<dbReference type="EMBL" id="BAABME010006010">
    <property type="protein sequence ID" value="GAA0167223.1"/>
    <property type="molecule type" value="Genomic_DNA"/>
</dbReference>
<keyword evidence="3 5" id="KW-0195">Cyclin</keyword>
<name>A0AAV3QX79_LITER</name>
<feature type="domain" description="Cyclin-like" evidence="6">
    <location>
        <begin position="98"/>
        <end position="186"/>
    </location>
</feature>
<dbReference type="InterPro" id="IPR006671">
    <property type="entry name" value="Cyclin_N"/>
</dbReference>
<dbReference type="FunFam" id="1.10.472.10:FF:000040">
    <property type="entry name" value="D6-type cyclin"/>
    <property type="match status" value="1"/>
</dbReference>
<sequence length="313" mass="35501">MAKNSIDLLCDENQNMCFDDLNGFVDPTETNGINCENDDKVSNFMHNKSDPLMDLASLSEDEFEMMIVREMDNLPKNDYLERLKKGELDVSVRKECVEWIWKAHMHYGFTEQCFALAVNYYDRFMSDYELPRGAAWANQLLAVACLSLAAKMEEVEVPRTVDLQVGEPKAIFEGKTIQRMELMVLNTLRWKLHACTPCTFIDYFLIKMTNDQHPIRPLIAKAVEIILSTIKGIDFLEFRPCEIAAAVTLSVLGGIEAVDTDKALSCFKQLEKDRVLKCIEMTHNIKLISPSSSPNGVLEAACMSCKTDEKTVD</sequence>
<dbReference type="SUPFAM" id="SSF47954">
    <property type="entry name" value="Cyclin-like"/>
    <property type="match status" value="1"/>
</dbReference>
<dbReference type="GO" id="GO:0016301">
    <property type="term" value="F:kinase activity"/>
    <property type="evidence" value="ECO:0007669"/>
    <property type="project" value="UniProtKB-KW"/>
</dbReference>
<dbReference type="Gene3D" id="1.10.472.10">
    <property type="entry name" value="Cyclin-like"/>
    <property type="match status" value="2"/>
</dbReference>
<organism evidence="8 9">
    <name type="scientific">Lithospermum erythrorhizon</name>
    <name type="common">Purple gromwell</name>
    <name type="synonym">Lithospermum officinale var. erythrorhizon</name>
    <dbReference type="NCBI Taxonomy" id="34254"/>
    <lineage>
        <taxon>Eukaryota</taxon>
        <taxon>Viridiplantae</taxon>
        <taxon>Streptophyta</taxon>
        <taxon>Embryophyta</taxon>
        <taxon>Tracheophyta</taxon>
        <taxon>Spermatophyta</taxon>
        <taxon>Magnoliopsida</taxon>
        <taxon>eudicotyledons</taxon>
        <taxon>Gunneridae</taxon>
        <taxon>Pentapetalae</taxon>
        <taxon>asterids</taxon>
        <taxon>lamiids</taxon>
        <taxon>Boraginales</taxon>
        <taxon>Boraginaceae</taxon>
        <taxon>Boraginoideae</taxon>
        <taxon>Lithospermeae</taxon>
        <taxon>Lithospermum</taxon>
    </lineage>
</organism>
<evidence type="ECO:0000256" key="5">
    <source>
        <dbReference type="RuleBase" id="RU000383"/>
    </source>
</evidence>
<dbReference type="Pfam" id="PF02984">
    <property type="entry name" value="Cyclin_C"/>
    <property type="match status" value="1"/>
</dbReference>
<dbReference type="InterPro" id="IPR039361">
    <property type="entry name" value="Cyclin"/>
</dbReference>